<dbReference type="Proteomes" id="UP000823388">
    <property type="component" value="Chromosome 9N"/>
</dbReference>
<evidence type="ECO:0000313" key="2">
    <source>
        <dbReference type="EMBL" id="KAG2538740.1"/>
    </source>
</evidence>
<feature type="compositionally biased region" description="Low complexity" evidence="1">
    <location>
        <begin position="52"/>
        <end position="65"/>
    </location>
</feature>
<evidence type="ECO:0000313" key="3">
    <source>
        <dbReference type="Proteomes" id="UP000823388"/>
    </source>
</evidence>
<comment type="caution">
    <text evidence="2">The sequence shown here is derived from an EMBL/GenBank/DDBJ whole genome shotgun (WGS) entry which is preliminary data.</text>
</comment>
<evidence type="ECO:0000256" key="1">
    <source>
        <dbReference type="SAM" id="MobiDB-lite"/>
    </source>
</evidence>
<dbReference type="AlphaFoldDB" id="A0A8T0MN81"/>
<proteinExistence type="predicted"/>
<gene>
    <name evidence="2" type="ORF">PVAP13_9NG350514</name>
</gene>
<feature type="compositionally biased region" description="Gly residues" evidence="1">
    <location>
        <begin position="100"/>
        <end position="112"/>
    </location>
</feature>
<feature type="region of interest" description="Disordered" evidence="1">
    <location>
        <begin position="38"/>
        <end position="112"/>
    </location>
</feature>
<accession>A0A8T0MN81</accession>
<reference evidence="2" key="1">
    <citation type="submission" date="2020-05" db="EMBL/GenBank/DDBJ databases">
        <title>WGS assembly of Panicum virgatum.</title>
        <authorList>
            <person name="Lovell J.T."/>
            <person name="Jenkins J."/>
            <person name="Shu S."/>
            <person name="Juenger T.E."/>
            <person name="Schmutz J."/>
        </authorList>
    </citation>
    <scope>NUCLEOTIDE SEQUENCE</scope>
    <source>
        <strain evidence="2">AP13</strain>
    </source>
</reference>
<feature type="compositionally biased region" description="Basic residues" evidence="1">
    <location>
        <begin position="156"/>
        <end position="169"/>
    </location>
</feature>
<protein>
    <submittedName>
        <fullName evidence="2">Uncharacterized protein</fullName>
    </submittedName>
</protein>
<dbReference type="EMBL" id="CM029054">
    <property type="protein sequence ID" value="KAG2538740.1"/>
    <property type="molecule type" value="Genomic_DNA"/>
</dbReference>
<feature type="region of interest" description="Disordered" evidence="1">
    <location>
        <begin position="146"/>
        <end position="173"/>
    </location>
</feature>
<sequence length="302" mass="31733">MVKEYDLKRLKYPMYFLHRDLILSIPYPFTVEEQNLGLGLGRPPPPPRSARGTVFSGVVSSSTSSQRMAGSTSSPRSSGEQLWSARAAGTGERRRSACGSTGGRRAGADPGCGGSTSGGGLGGSTSGGCGNGTSGLDGMVGISGADVQHRAGSGGGRRHGLRHKGRVGGRRAVPQRRLERRRHAPQLADVALLPALQLQAEELGLDPVAVVHGRATRRPVVTAGIEPLLLVCGRLLVARASRQVGHAHHLTQLLLRRLQVLGAAQDGHRGRRWCDDTGAAAVVGGRADRPESQEQRAGAVRR</sequence>
<organism evidence="2 3">
    <name type="scientific">Panicum virgatum</name>
    <name type="common">Blackwell switchgrass</name>
    <dbReference type="NCBI Taxonomy" id="38727"/>
    <lineage>
        <taxon>Eukaryota</taxon>
        <taxon>Viridiplantae</taxon>
        <taxon>Streptophyta</taxon>
        <taxon>Embryophyta</taxon>
        <taxon>Tracheophyta</taxon>
        <taxon>Spermatophyta</taxon>
        <taxon>Magnoliopsida</taxon>
        <taxon>Liliopsida</taxon>
        <taxon>Poales</taxon>
        <taxon>Poaceae</taxon>
        <taxon>PACMAD clade</taxon>
        <taxon>Panicoideae</taxon>
        <taxon>Panicodae</taxon>
        <taxon>Paniceae</taxon>
        <taxon>Panicinae</taxon>
        <taxon>Panicum</taxon>
        <taxon>Panicum sect. Hiantes</taxon>
    </lineage>
</organism>
<keyword evidence="3" id="KW-1185">Reference proteome</keyword>
<name>A0A8T0MN81_PANVG</name>
<feature type="compositionally biased region" description="Polar residues" evidence="1">
    <location>
        <begin position="66"/>
        <end position="81"/>
    </location>
</feature>